<organism evidence="1 2">
    <name type="scientific">Pseudocercospora musae</name>
    <dbReference type="NCBI Taxonomy" id="113226"/>
    <lineage>
        <taxon>Eukaryota</taxon>
        <taxon>Fungi</taxon>
        <taxon>Dikarya</taxon>
        <taxon>Ascomycota</taxon>
        <taxon>Pezizomycotina</taxon>
        <taxon>Dothideomycetes</taxon>
        <taxon>Dothideomycetidae</taxon>
        <taxon>Mycosphaerellales</taxon>
        <taxon>Mycosphaerellaceae</taxon>
        <taxon>Pseudocercospora</taxon>
    </lineage>
</organism>
<gene>
    <name evidence="1" type="ORF">AC579_5278</name>
</gene>
<dbReference type="Proteomes" id="UP000073492">
    <property type="component" value="Unassembled WGS sequence"/>
</dbReference>
<keyword evidence="2" id="KW-1185">Reference proteome</keyword>
<name>A0A139IPV3_9PEZI</name>
<protein>
    <submittedName>
        <fullName evidence="1">Uncharacterized protein</fullName>
    </submittedName>
</protein>
<accession>A0A139IPV3</accession>
<dbReference type="EMBL" id="LFZO01000031">
    <property type="protein sequence ID" value="KXT16749.1"/>
    <property type="molecule type" value="Genomic_DNA"/>
</dbReference>
<dbReference type="AlphaFoldDB" id="A0A139IPV3"/>
<sequence>MDLGGLGFLRYVSQITPEMFATSPTEFLELLYVVSRLFTDSVTSIGSYGRVFGPLRTFQFELFYYEAVLSNYKPHEKCQDRIASSTAVIIPSRV</sequence>
<comment type="caution">
    <text evidence="1">The sequence shown here is derived from an EMBL/GenBank/DDBJ whole genome shotgun (WGS) entry which is preliminary data.</text>
</comment>
<evidence type="ECO:0000313" key="2">
    <source>
        <dbReference type="Proteomes" id="UP000073492"/>
    </source>
</evidence>
<evidence type="ECO:0000313" key="1">
    <source>
        <dbReference type="EMBL" id="KXT16749.1"/>
    </source>
</evidence>
<reference evidence="1 2" key="1">
    <citation type="submission" date="2015-07" db="EMBL/GenBank/DDBJ databases">
        <title>Comparative genomics of the Sigatoka disease complex on banana suggests a link between parallel evolutionary changes in Pseudocercospora fijiensis and Pseudocercospora eumusae and increased virulence on the banana host.</title>
        <authorList>
            <person name="Chang T.-C."/>
            <person name="Salvucci A."/>
            <person name="Crous P.W."/>
            <person name="Stergiopoulos I."/>
        </authorList>
    </citation>
    <scope>NUCLEOTIDE SEQUENCE [LARGE SCALE GENOMIC DNA]</scope>
    <source>
        <strain evidence="1 2">CBS 116634</strain>
    </source>
</reference>
<proteinExistence type="predicted"/>